<organism evidence="2 3">
    <name type="scientific">Cohnella cellulosilytica</name>
    <dbReference type="NCBI Taxonomy" id="986710"/>
    <lineage>
        <taxon>Bacteria</taxon>
        <taxon>Bacillati</taxon>
        <taxon>Bacillota</taxon>
        <taxon>Bacilli</taxon>
        <taxon>Bacillales</taxon>
        <taxon>Paenibacillaceae</taxon>
        <taxon>Cohnella</taxon>
    </lineage>
</organism>
<dbReference type="EMBL" id="JBHTAI010000008">
    <property type="protein sequence ID" value="MFC7149880.1"/>
    <property type="molecule type" value="Genomic_DNA"/>
</dbReference>
<feature type="transmembrane region" description="Helical" evidence="1">
    <location>
        <begin position="5"/>
        <end position="22"/>
    </location>
</feature>
<protein>
    <recommendedName>
        <fullName evidence="4">YoqO-like protein</fullName>
    </recommendedName>
</protein>
<keyword evidence="1" id="KW-1133">Transmembrane helix</keyword>
<reference evidence="3" key="1">
    <citation type="journal article" date="2019" name="Int. J. Syst. Evol. Microbiol.">
        <title>The Global Catalogue of Microorganisms (GCM) 10K type strain sequencing project: providing services to taxonomists for standard genome sequencing and annotation.</title>
        <authorList>
            <consortium name="The Broad Institute Genomics Platform"/>
            <consortium name="The Broad Institute Genome Sequencing Center for Infectious Disease"/>
            <person name="Wu L."/>
            <person name="Ma J."/>
        </authorList>
    </citation>
    <scope>NUCLEOTIDE SEQUENCE [LARGE SCALE GENOMIC DNA]</scope>
    <source>
        <strain evidence="3">KCTC 12907</strain>
    </source>
</reference>
<evidence type="ECO:0000313" key="3">
    <source>
        <dbReference type="Proteomes" id="UP001596378"/>
    </source>
</evidence>
<accession>A0ABW2FD87</accession>
<feature type="transmembrane region" description="Helical" evidence="1">
    <location>
        <begin position="94"/>
        <end position="117"/>
    </location>
</feature>
<gene>
    <name evidence="2" type="ORF">ACFQMJ_15245</name>
</gene>
<proteinExistence type="predicted"/>
<dbReference type="RefSeq" id="WP_378049411.1">
    <property type="nucleotide sequence ID" value="NZ_JBHMDN010000020.1"/>
</dbReference>
<sequence length="126" mass="14235">MIRKIGSASFVVVGMLAILYLMTKNYLVTSNNKLLIMSVLAFLFGVLMEWDKMMKVLKGGIGVNWTIVPCVGLVIITFVPRTKWMEWYGVDQPFFIKMLGIPETQMILTVLAGQFIIRSLTAGRKK</sequence>
<keyword evidence="1" id="KW-0812">Transmembrane</keyword>
<evidence type="ECO:0008006" key="4">
    <source>
        <dbReference type="Google" id="ProtNLM"/>
    </source>
</evidence>
<evidence type="ECO:0000256" key="1">
    <source>
        <dbReference type="SAM" id="Phobius"/>
    </source>
</evidence>
<keyword evidence="1" id="KW-0472">Membrane</keyword>
<feature type="transmembrane region" description="Helical" evidence="1">
    <location>
        <begin position="34"/>
        <end position="50"/>
    </location>
</feature>
<dbReference type="Proteomes" id="UP001596378">
    <property type="component" value="Unassembled WGS sequence"/>
</dbReference>
<name>A0ABW2FD87_9BACL</name>
<comment type="caution">
    <text evidence="2">The sequence shown here is derived from an EMBL/GenBank/DDBJ whole genome shotgun (WGS) entry which is preliminary data.</text>
</comment>
<keyword evidence="3" id="KW-1185">Reference proteome</keyword>
<evidence type="ECO:0000313" key="2">
    <source>
        <dbReference type="EMBL" id="MFC7149880.1"/>
    </source>
</evidence>
<feature type="transmembrane region" description="Helical" evidence="1">
    <location>
        <begin position="62"/>
        <end position="82"/>
    </location>
</feature>